<feature type="binding site" evidence="7">
    <location>
        <position position="178"/>
    </location>
    <ligand>
        <name>urate</name>
        <dbReference type="ChEBI" id="CHEBI:17775"/>
    </ligand>
</feature>
<feature type="binding site" evidence="7">
    <location>
        <position position="224"/>
    </location>
    <ligand>
        <name>urate</name>
        <dbReference type="ChEBI" id="CHEBI:17775"/>
    </ligand>
</feature>
<feature type="binding site" evidence="7">
    <location>
        <position position="63"/>
    </location>
    <ligand>
        <name>urate</name>
        <dbReference type="ChEBI" id="CHEBI:17775"/>
    </ligand>
</feature>
<accession>A0A5C6AE62</accession>
<evidence type="ECO:0000256" key="1">
    <source>
        <dbReference type="ARBA" id="ARBA00004831"/>
    </source>
</evidence>
<comment type="similarity">
    <text evidence="2 5 8">Belongs to the uricase family.</text>
</comment>
<dbReference type="RefSeq" id="WP_146444791.1">
    <property type="nucleotide sequence ID" value="NZ_SJPR01000002.1"/>
</dbReference>
<comment type="function">
    <text evidence="5 8">Catalyzes the oxidation of uric acid to 5-hydroxyisourate, which is further processed to form (S)-allantoin.</text>
</comment>
<feature type="binding site" evidence="7">
    <location>
        <position position="251"/>
    </location>
    <ligand>
        <name>O2</name>
        <dbReference type="ChEBI" id="CHEBI:15379"/>
    </ligand>
</feature>
<reference evidence="9 10" key="1">
    <citation type="submission" date="2019-02" db="EMBL/GenBank/DDBJ databases">
        <title>Deep-cultivation of Planctomycetes and their phenomic and genomic characterization uncovers novel biology.</title>
        <authorList>
            <person name="Wiegand S."/>
            <person name="Jogler M."/>
            <person name="Boedeker C."/>
            <person name="Pinto D."/>
            <person name="Vollmers J."/>
            <person name="Rivas-Marin E."/>
            <person name="Kohn T."/>
            <person name="Peeters S.H."/>
            <person name="Heuer A."/>
            <person name="Rast P."/>
            <person name="Oberbeckmann S."/>
            <person name="Bunk B."/>
            <person name="Jeske O."/>
            <person name="Meyerdierks A."/>
            <person name="Storesund J.E."/>
            <person name="Kallscheuer N."/>
            <person name="Luecker S."/>
            <person name="Lage O.M."/>
            <person name="Pohl T."/>
            <person name="Merkel B.J."/>
            <person name="Hornburger P."/>
            <person name="Mueller R.-W."/>
            <person name="Bruemmer F."/>
            <person name="Labrenz M."/>
            <person name="Spormann A.M."/>
            <person name="Op Den Camp H."/>
            <person name="Overmann J."/>
            <person name="Amann R."/>
            <person name="Jetten M.S.M."/>
            <person name="Mascher T."/>
            <person name="Medema M.H."/>
            <person name="Devos D.P."/>
            <person name="Kaster A.-K."/>
            <person name="Ovreas L."/>
            <person name="Rohde M."/>
            <person name="Galperin M.Y."/>
            <person name="Jogler C."/>
        </authorList>
    </citation>
    <scope>NUCLEOTIDE SEQUENCE [LARGE SCALE GENOMIC DNA]</scope>
    <source>
        <strain evidence="9 10">Pla108</strain>
    </source>
</reference>
<evidence type="ECO:0000313" key="9">
    <source>
        <dbReference type="EMBL" id="TWT97899.1"/>
    </source>
</evidence>
<dbReference type="GO" id="GO:0004846">
    <property type="term" value="F:urate oxidase activity"/>
    <property type="evidence" value="ECO:0007669"/>
    <property type="project" value="UniProtKB-EC"/>
</dbReference>
<feature type="binding site" evidence="7">
    <location>
        <position position="63"/>
    </location>
    <ligand>
        <name>5-hydroxyisourate</name>
        <dbReference type="ChEBI" id="CHEBI:18072"/>
    </ligand>
</feature>
<dbReference type="Pfam" id="PF01014">
    <property type="entry name" value="Uricase"/>
    <property type="match status" value="2"/>
</dbReference>
<evidence type="ECO:0000256" key="8">
    <source>
        <dbReference type="RuleBase" id="RU004455"/>
    </source>
</evidence>
<feature type="binding site" evidence="7">
    <location>
        <position position="251"/>
    </location>
    <ligand>
        <name>5-hydroxyisourate</name>
        <dbReference type="ChEBI" id="CHEBI:18072"/>
    </ligand>
</feature>
<feature type="binding site" evidence="7">
    <location>
        <position position="178"/>
    </location>
    <ligand>
        <name>5-hydroxyisourate</name>
        <dbReference type="ChEBI" id="CHEBI:18072"/>
    </ligand>
</feature>
<sequence length="287" mass="31823">MSVRLAHNCYGKHRVRVSKVRRPRQAPSNQERHEFVEAAVDVELEGDFDAAFTEGDNRLVVATDTCKNTVYALAKDHDLETIESFGLAVAEHFLERYTHVTLCRVSLTQTVWDRLGDSPHGFVARDRATPTAVVTLERDAEPEVIAGVAKLLIAKTTESGFTDFHRDEFRTLADTDDRILATELTATWVYRGAGAGSGGDFIGNRRAVTSALLTTFVDHYSRSVQETLYRMAEAALDACPEADEITLAMPNKHHLLAKVVPEGTPNDNEVFVVTDEPFGYITATVKR</sequence>
<dbReference type="GO" id="GO:0019628">
    <property type="term" value="P:urate catabolic process"/>
    <property type="evidence" value="ECO:0007669"/>
    <property type="project" value="UniProtKB-UniPathway"/>
</dbReference>
<dbReference type="InterPro" id="IPR002042">
    <property type="entry name" value="Uricase"/>
</dbReference>
<feature type="active site" description="Charge relay system" evidence="6">
    <location>
        <position position="63"/>
    </location>
</feature>
<evidence type="ECO:0000256" key="7">
    <source>
        <dbReference type="PIRSR" id="PIRSR000241-2"/>
    </source>
</evidence>
<dbReference type="PRINTS" id="PR00093">
    <property type="entry name" value="URICASE"/>
</dbReference>
<dbReference type="Proteomes" id="UP000317421">
    <property type="component" value="Unassembled WGS sequence"/>
</dbReference>
<name>A0A5C6AE62_9BACT</name>
<feature type="binding site" evidence="7">
    <location>
        <position position="161"/>
    </location>
    <ligand>
        <name>5-hydroxyisourate</name>
        <dbReference type="ChEBI" id="CHEBI:18072"/>
    </ligand>
</feature>
<evidence type="ECO:0000256" key="5">
    <source>
        <dbReference type="PIRNR" id="PIRNR000241"/>
    </source>
</evidence>
<feature type="binding site" evidence="7">
    <location>
        <position position="64"/>
    </location>
    <ligand>
        <name>5-hydroxyisourate</name>
        <dbReference type="ChEBI" id="CHEBI:18072"/>
    </ligand>
</feature>
<evidence type="ECO:0000256" key="6">
    <source>
        <dbReference type="PIRSR" id="PIRSR000241-1"/>
    </source>
</evidence>
<dbReference type="PIRSF" id="PIRSF000241">
    <property type="entry name" value="Urate_oxidase"/>
    <property type="match status" value="1"/>
</dbReference>
<keyword evidence="10" id="KW-1185">Reference proteome</keyword>
<dbReference type="EMBL" id="SJPR01000002">
    <property type="protein sequence ID" value="TWT97899.1"/>
    <property type="molecule type" value="Genomic_DNA"/>
</dbReference>
<gene>
    <name evidence="9" type="primary">uox</name>
    <name evidence="9" type="ORF">Pla108_20530</name>
</gene>
<dbReference type="PANTHER" id="PTHR42874:SF1">
    <property type="entry name" value="URICASE"/>
    <property type="match status" value="1"/>
</dbReference>
<evidence type="ECO:0000256" key="2">
    <source>
        <dbReference type="ARBA" id="ARBA00009760"/>
    </source>
</evidence>
<dbReference type="Gene3D" id="3.10.270.10">
    <property type="entry name" value="Urate Oxidase"/>
    <property type="match status" value="1"/>
</dbReference>
<feature type="binding site" evidence="7">
    <location>
        <position position="251"/>
    </location>
    <ligand>
        <name>urate</name>
        <dbReference type="ChEBI" id="CHEBI:17775"/>
    </ligand>
</feature>
<evidence type="ECO:0000256" key="3">
    <source>
        <dbReference type="ARBA" id="ARBA00022631"/>
    </source>
</evidence>
<feature type="binding site" evidence="7">
    <location>
        <position position="63"/>
    </location>
    <ligand>
        <name>O2</name>
        <dbReference type="ChEBI" id="CHEBI:15379"/>
    </ligand>
</feature>
<dbReference type="NCBIfam" id="TIGR03383">
    <property type="entry name" value="urate_oxi"/>
    <property type="match status" value="1"/>
</dbReference>
<feature type="binding site" evidence="7">
    <location>
        <position position="225"/>
    </location>
    <ligand>
        <name>urate</name>
        <dbReference type="ChEBI" id="CHEBI:17775"/>
    </ligand>
</feature>
<comment type="caution">
    <text evidence="9">The sequence shown here is derived from an EMBL/GenBank/DDBJ whole genome shotgun (WGS) entry which is preliminary data.</text>
</comment>
<protein>
    <recommendedName>
        <fullName evidence="5 8">Uricase</fullName>
        <ecNumber evidence="5 8">1.7.3.3</ecNumber>
    </recommendedName>
    <alternativeName>
        <fullName evidence="5">Urate oxidase</fullName>
    </alternativeName>
</protein>
<feature type="binding site" evidence="7">
    <location>
        <position position="161"/>
    </location>
    <ligand>
        <name>urate</name>
        <dbReference type="ChEBI" id="CHEBI:17775"/>
    </ligand>
</feature>
<comment type="pathway">
    <text evidence="1 5">Purine metabolism; urate degradation; (S)-allantoin from urate: step 1/3.</text>
</comment>
<feature type="binding site" evidence="7">
    <location>
        <position position="224"/>
    </location>
    <ligand>
        <name>5-hydroxyisourate</name>
        <dbReference type="ChEBI" id="CHEBI:18072"/>
    </ligand>
</feature>
<feature type="binding site" evidence="7">
    <location>
        <position position="225"/>
    </location>
    <ligand>
        <name>5-hydroxyisourate</name>
        <dbReference type="ChEBI" id="CHEBI:18072"/>
    </ligand>
</feature>
<feature type="binding site" evidence="7">
    <location>
        <position position="64"/>
    </location>
    <ligand>
        <name>urate</name>
        <dbReference type="ChEBI" id="CHEBI:17775"/>
    </ligand>
</feature>
<keyword evidence="3 5" id="KW-0659">Purine metabolism</keyword>
<keyword evidence="4 5" id="KW-0560">Oxidoreductase</keyword>
<feature type="active site" description="Charge relay system" evidence="6">
    <location>
        <position position="253"/>
    </location>
</feature>
<evidence type="ECO:0000313" key="10">
    <source>
        <dbReference type="Proteomes" id="UP000317421"/>
    </source>
</evidence>
<dbReference type="OrthoDB" id="9809009at2"/>
<evidence type="ECO:0000256" key="4">
    <source>
        <dbReference type="ARBA" id="ARBA00023002"/>
    </source>
</evidence>
<dbReference type="EC" id="1.7.3.3" evidence="5 8"/>
<dbReference type="PANTHER" id="PTHR42874">
    <property type="entry name" value="URICASE"/>
    <property type="match status" value="1"/>
</dbReference>
<dbReference type="GO" id="GO:0006145">
    <property type="term" value="P:purine nucleobase catabolic process"/>
    <property type="evidence" value="ECO:0007669"/>
    <property type="project" value="TreeGrafter"/>
</dbReference>
<proteinExistence type="inferred from homology"/>
<dbReference type="AlphaFoldDB" id="A0A5C6AE62"/>
<dbReference type="SUPFAM" id="SSF55620">
    <property type="entry name" value="Tetrahydrobiopterin biosynthesis enzymes-like"/>
    <property type="match status" value="2"/>
</dbReference>
<feature type="active site" description="Charge relay system" evidence="6">
    <location>
        <position position="12"/>
    </location>
</feature>
<comment type="catalytic activity">
    <reaction evidence="5 8">
        <text>urate + O2 + H2O = 5-hydroxyisourate + H2O2</text>
        <dbReference type="Rhea" id="RHEA:21368"/>
        <dbReference type="ChEBI" id="CHEBI:15377"/>
        <dbReference type="ChEBI" id="CHEBI:15379"/>
        <dbReference type="ChEBI" id="CHEBI:16240"/>
        <dbReference type="ChEBI" id="CHEBI:17775"/>
        <dbReference type="ChEBI" id="CHEBI:18072"/>
        <dbReference type="EC" id="1.7.3.3"/>
    </reaction>
</comment>
<dbReference type="UniPathway" id="UPA00394">
    <property type="reaction ID" value="UER00650"/>
</dbReference>
<organism evidence="9 10">
    <name type="scientific">Botrimarina colliarenosi</name>
    <dbReference type="NCBI Taxonomy" id="2528001"/>
    <lineage>
        <taxon>Bacteria</taxon>
        <taxon>Pseudomonadati</taxon>
        <taxon>Planctomycetota</taxon>
        <taxon>Planctomycetia</taxon>
        <taxon>Pirellulales</taxon>
        <taxon>Lacipirellulaceae</taxon>
        <taxon>Botrimarina</taxon>
    </lineage>
</organism>